<gene>
    <name evidence="2" type="ORF">B0T22DRAFT_478459</name>
</gene>
<accession>A0AAE1CIQ4</accession>
<dbReference type="Pfam" id="PF17111">
    <property type="entry name" value="PigL_N"/>
    <property type="match status" value="1"/>
</dbReference>
<dbReference type="InterPro" id="IPR031348">
    <property type="entry name" value="PigL_N"/>
</dbReference>
<protein>
    <recommendedName>
        <fullName evidence="1">Azaphilone pigments biosynthesis cluster protein L N-terminal domain-containing protein</fullName>
    </recommendedName>
</protein>
<name>A0AAE1CIQ4_9PEZI</name>
<keyword evidence="3" id="KW-1185">Reference proteome</keyword>
<evidence type="ECO:0000313" key="3">
    <source>
        <dbReference type="Proteomes" id="UP001270362"/>
    </source>
</evidence>
<proteinExistence type="predicted"/>
<sequence>MDVGASAVAFVGFGLSSINSLYQLFSSIKDGPKKLADLSGALRRLQSVFEQIDTLPDLPDIVRSTPSLAKCLAACRADIGRFDSSLQKLNFSAGERLHGLMWKRLKIAFGEKDITYMLTIVSAYADSLTLELNLIQTRAISTPVSE</sequence>
<comment type="caution">
    <text evidence="2">The sequence shown here is derived from an EMBL/GenBank/DDBJ whole genome shotgun (WGS) entry which is preliminary data.</text>
</comment>
<evidence type="ECO:0000259" key="1">
    <source>
        <dbReference type="Pfam" id="PF17111"/>
    </source>
</evidence>
<reference evidence="2" key="2">
    <citation type="submission" date="2023-06" db="EMBL/GenBank/DDBJ databases">
        <authorList>
            <consortium name="Lawrence Berkeley National Laboratory"/>
            <person name="Haridas S."/>
            <person name="Hensen N."/>
            <person name="Bonometti L."/>
            <person name="Westerberg I."/>
            <person name="Brannstrom I.O."/>
            <person name="Guillou S."/>
            <person name="Cros-Aarteil S."/>
            <person name="Calhoun S."/>
            <person name="Kuo A."/>
            <person name="Mondo S."/>
            <person name="Pangilinan J."/>
            <person name="Riley R."/>
            <person name="Labutti K."/>
            <person name="Andreopoulos B."/>
            <person name="Lipzen A."/>
            <person name="Chen C."/>
            <person name="Yanf M."/>
            <person name="Daum C."/>
            <person name="Ng V."/>
            <person name="Clum A."/>
            <person name="Steindorff A."/>
            <person name="Ohm R."/>
            <person name="Martin F."/>
            <person name="Silar P."/>
            <person name="Natvig D."/>
            <person name="Lalanne C."/>
            <person name="Gautier V."/>
            <person name="Ament-Velasquez S.L."/>
            <person name="Kruys A."/>
            <person name="Hutchinson M.I."/>
            <person name="Powell A.J."/>
            <person name="Barry K."/>
            <person name="Miller A.N."/>
            <person name="Grigoriev I.V."/>
            <person name="Debuchy R."/>
            <person name="Gladieux P."/>
            <person name="Thoren M.H."/>
            <person name="Johannesson H."/>
        </authorList>
    </citation>
    <scope>NUCLEOTIDE SEQUENCE</scope>
    <source>
        <strain evidence="2">CBS 314.62</strain>
    </source>
</reference>
<dbReference type="EMBL" id="JAULSO010000001">
    <property type="protein sequence ID" value="KAK3695845.1"/>
    <property type="molecule type" value="Genomic_DNA"/>
</dbReference>
<reference evidence="2" key="1">
    <citation type="journal article" date="2023" name="Mol. Phylogenet. Evol.">
        <title>Genome-scale phylogeny and comparative genomics of the fungal order Sordariales.</title>
        <authorList>
            <person name="Hensen N."/>
            <person name="Bonometti L."/>
            <person name="Westerberg I."/>
            <person name="Brannstrom I.O."/>
            <person name="Guillou S."/>
            <person name="Cros-Aarteil S."/>
            <person name="Calhoun S."/>
            <person name="Haridas S."/>
            <person name="Kuo A."/>
            <person name="Mondo S."/>
            <person name="Pangilinan J."/>
            <person name="Riley R."/>
            <person name="LaButti K."/>
            <person name="Andreopoulos B."/>
            <person name="Lipzen A."/>
            <person name="Chen C."/>
            <person name="Yan M."/>
            <person name="Daum C."/>
            <person name="Ng V."/>
            <person name="Clum A."/>
            <person name="Steindorff A."/>
            <person name="Ohm R.A."/>
            <person name="Martin F."/>
            <person name="Silar P."/>
            <person name="Natvig D.O."/>
            <person name="Lalanne C."/>
            <person name="Gautier V."/>
            <person name="Ament-Velasquez S.L."/>
            <person name="Kruys A."/>
            <person name="Hutchinson M.I."/>
            <person name="Powell A.J."/>
            <person name="Barry K."/>
            <person name="Miller A.N."/>
            <person name="Grigoriev I.V."/>
            <person name="Debuchy R."/>
            <person name="Gladieux P."/>
            <person name="Hiltunen Thoren M."/>
            <person name="Johannesson H."/>
        </authorList>
    </citation>
    <scope>NUCLEOTIDE SEQUENCE</scope>
    <source>
        <strain evidence="2">CBS 314.62</strain>
    </source>
</reference>
<evidence type="ECO:0000313" key="2">
    <source>
        <dbReference type="EMBL" id="KAK3695845.1"/>
    </source>
</evidence>
<feature type="domain" description="Azaphilone pigments biosynthesis cluster protein L N-terminal" evidence="1">
    <location>
        <begin position="3"/>
        <end position="138"/>
    </location>
</feature>
<dbReference type="Proteomes" id="UP001270362">
    <property type="component" value="Unassembled WGS sequence"/>
</dbReference>
<organism evidence="2 3">
    <name type="scientific">Podospora appendiculata</name>
    <dbReference type="NCBI Taxonomy" id="314037"/>
    <lineage>
        <taxon>Eukaryota</taxon>
        <taxon>Fungi</taxon>
        <taxon>Dikarya</taxon>
        <taxon>Ascomycota</taxon>
        <taxon>Pezizomycotina</taxon>
        <taxon>Sordariomycetes</taxon>
        <taxon>Sordariomycetidae</taxon>
        <taxon>Sordariales</taxon>
        <taxon>Podosporaceae</taxon>
        <taxon>Podospora</taxon>
    </lineage>
</organism>
<dbReference type="AlphaFoldDB" id="A0AAE1CIQ4"/>